<dbReference type="PROSITE" id="PS50987">
    <property type="entry name" value="HTH_ARSR_2"/>
    <property type="match status" value="1"/>
</dbReference>
<dbReference type="PANTHER" id="PTHR38600:SF2">
    <property type="entry name" value="SLL0088 PROTEIN"/>
    <property type="match status" value="1"/>
</dbReference>
<keyword evidence="3" id="KW-1185">Reference proteome</keyword>
<dbReference type="InterPro" id="IPR001845">
    <property type="entry name" value="HTH_ArsR_DNA-bd_dom"/>
</dbReference>
<dbReference type="GO" id="GO:0003700">
    <property type="term" value="F:DNA-binding transcription factor activity"/>
    <property type="evidence" value="ECO:0007669"/>
    <property type="project" value="InterPro"/>
</dbReference>
<accession>A0A4Y9SRW1</accession>
<reference evidence="2 3" key="1">
    <citation type="submission" date="2019-03" db="EMBL/GenBank/DDBJ databases">
        <title>Draft Genome Sequence of Massilia arenosa sp. nov., a Novel Massilia Species Isolated from a Sandy-loam Maize Soil.</title>
        <authorList>
            <person name="Raths R."/>
            <person name="Peta V."/>
            <person name="Bucking H."/>
        </authorList>
    </citation>
    <scope>NUCLEOTIDE SEQUENCE [LARGE SCALE GENOMIC DNA]</scope>
    <source>
        <strain evidence="2 3">MC02</strain>
    </source>
</reference>
<dbReference type="RefSeq" id="WP_135205494.1">
    <property type="nucleotide sequence ID" value="NZ_SPVF01000020.1"/>
</dbReference>
<organism evidence="2 3">
    <name type="scientific">Zemynaea arenosa</name>
    <dbReference type="NCBI Taxonomy" id="2561931"/>
    <lineage>
        <taxon>Bacteria</taxon>
        <taxon>Pseudomonadati</taxon>
        <taxon>Pseudomonadota</taxon>
        <taxon>Betaproteobacteria</taxon>
        <taxon>Burkholderiales</taxon>
        <taxon>Oxalobacteraceae</taxon>
        <taxon>Telluria group</taxon>
        <taxon>Zemynaea</taxon>
    </lineage>
</organism>
<evidence type="ECO:0000259" key="1">
    <source>
        <dbReference type="PROSITE" id="PS50987"/>
    </source>
</evidence>
<evidence type="ECO:0000313" key="2">
    <source>
        <dbReference type="EMBL" id="TFW29351.1"/>
    </source>
</evidence>
<gene>
    <name evidence="2" type="ORF">E4L96_01590</name>
</gene>
<comment type="caution">
    <text evidence="2">The sequence shown here is derived from an EMBL/GenBank/DDBJ whole genome shotgun (WGS) entry which is preliminary data.</text>
</comment>
<name>A0A4Y9SRW1_9BURK</name>
<dbReference type="EMBL" id="SPVF01000020">
    <property type="protein sequence ID" value="TFW29351.1"/>
    <property type="molecule type" value="Genomic_DNA"/>
</dbReference>
<dbReference type="Gene3D" id="1.10.10.10">
    <property type="entry name" value="Winged helix-like DNA-binding domain superfamily/Winged helix DNA-binding domain"/>
    <property type="match status" value="1"/>
</dbReference>
<evidence type="ECO:0000313" key="3">
    <source>
        <dbReference type="Proteomes" id="UP000298438"/>
    </source>
</evidence>
<dbReference type="CDD" id="cd00090">
    <property type="entry name" value="HTH_ARSR"/>
    <property type="match status" value="1"/>
</dbReference>
<dbReference type="AlphaFoldDB" id="A0A4Y9SRW1"/>
<dbReference type="InterPro" id="IPR011991">
    <property type="entry name" value="ArsR-like_HTH"/>
</dbReference>
<dbReference type="SMART" id="SM00418">
    <property type="entry name" value="HTH_ARSR"/>
    <property type="match status" value="1"/>
</dbReference>
<dbReference type="Proteomes" id="UP000298438">
    <property type="component" value="Unassembled WGS sequence"/>
</dbReference>
<dbReference type="InterPro" id="IPR036388">
    <property type="entry name" value="WH-like_DNA-bd_sf"/>
</dbReference>
<dbReference type="NCBIfam" id="NF033788">
    <property type="entry name" value="HTH_metalloreg"/>
    <property type="match status" value="1"/>
</dbReference>
<dbReference type="OrthoDB" id="9791888at2"/>
<proteinExistence type="predicted"/>
<protein>
    <submittedName>
        <fullName evidence="2">Transcriptional regulator</fullName>
    </submittedName>
</protein>
<feature type="domain" description="HTH arsR-type" evidence="1">
    <location>
        <begin position="1"/>
        <end position="93"/>
    </location>
</feature>
<dbReference type="PRINTS" id="PR00778">
    <property type="entry name" value="HTHARSR"/>
</dbReference>
<dbReference type="InterPro" id="IPR036390">
    <property type="entry name" value="WH_DNA-bd_sf"/>
</dbReference>
<dbReference type="SUPFAM" id="SSF46785">
    <property type="entry name" value="Winged helix' DNA-binding domain"/>
    <property type="match status" value="1"/>
</dbReference>
<sequence length="118" mass="13264">MLNHEQKLDAVFRALSEPNRRAIVLRLARGSASVSELAAPLDMTLAAVVQHIQALEQSGLVRTQKEGRVRTCTLDPHAISLAESWLSQRRQQWESHFDRLGALFAEPAAPRKRTSNKR</sequence>
<dbReference type="PANTHER" id="PTHR38600">
    <property type="entry name" value="TRANSCRIPTIONAL REGULATORY PROTEIN"/>
    <property type="match status" value="1"/>
</dbReference>
<dbReference type="Pfam" id="PF12840">
    <property type="entry name" value="HTH_20"/>
    <property type="match status" value="1"/>
</dbReference>